<dbReference type="GO" id="GO:0043565">
    <property type="term" value="F:sequence-specific DNA binding"/>
    <property type="evidence" value="ECO:0007669"/>
    <property type="project" value="InterPro"/>
</dbReference>
<protein>
    <submittedName>
        <fullName evidence="2">Transcription factor TGA5-like</fullName>
    </submittedName>
</protein>
<dbReference type="PANTHER" id="PTHR46354">
    <property type="entry name" value="DOG1 DOMAIN-CONTAINING PROTEIN"/>
    <property type="match status" value="1"/>
</dbReference>
<accession>A0A1S3X973</accession>
<feature type="domain" description="DOG1" evidence="1">
    <location>
        <begin position="15"/>
        <end position="217"/>
    </location>
</feature>
<evidence type="ECO:0000313" key="2">
    <source>
        <dbReference type="RefSeq" id="XP_016436461.1"/>
    </source>
</evidence>
<dbReference type="AlphaFoldDB" id="A0A1S3X973"/>
<gene>
    <name evidence="2" type="primary">LOC107762608</name>
</gene>
<sequence length="217" mass="25105">MIPTAMQLESNNHLIESFETFFQSWLIEQERYLQQLLRLSSESCNENCISEKRLIIDQVLAHYRAYYIAKSKVTQENVFLVLSPTWFTAFERTYLWIAGFRPGLAFTLVNKNVSDLSRNPSLMLKELLDEIKVSQTMILLARDEGPLENGRLTELNRAIDRLRLAMETLVECADYLRGKTVLRIVEILSAAQSVRFLVAATQFQLRIRSLGLQREAN</sequence>
<dbReference type="GO" id="GO:0006351">
    <property type="term" value="P:DNA-templated transcription"/>
    <property type="evidence" value="ECO:0007669"/>
    <property type="project" value="InterPro"/>
</dbReference>
<organism evidence="2">
    <name type="scientific">Nicotiana tabacum</name>
    <name type="common">Common tobacco</name>
    <dbReference type="NCBI Taxonomy" id="4097"/>
    <lineage>
        <taxon>Eukaryota</taxon>
        <taxon>Viridiplantae</taxon>
        <taxon>Streptophyta</taxon>
        <taxon>Embryophyta</taxon>
        <taxon>Tracheophyta</taxon>
        <taxon>Spermatophyta</taxon>
        <taxon>Magnoliopsida</taxon>
        <taxon>eudicotyledons</taxon>
        <taxon>Gunneridae</taxon>
        <taxon>Pentapetalae</taxon>
        <taxon>asterids</taxon>
        <taxon>lamiids</taxon>
        <taxon>Solanales</taxon>
        <taxon>Solanaceae</taxon>
        <taxon>Nicotianoideae</taxon>
        <taxon>Nicotianeae</taxon>
        <taxon>Nicotiana</taxon>
    </lineage>
</organism>
<reference evidence="2" key="1">
    <citation type="submission" date="2025-08" db="UniProtKB">
        <authorList>
            <consortium name="RefSeq"/>
        </authorList>
    </citation>
    <scope>IDENTIFICATION</scope>
</reference>
<dbReference type="InterPro" id="IPR025422">
    <property type="entry name" value="TGA_domain"/>
</dbReference>
<dbReference type="PANTHER" id="PTHR46354:SF10">
    <property type="entry name" value="TRANSCRIPTION FACTOR TGA5-LIKE"/>
    <property type="match status" value="1"/>
</dbReference>
<name>A0A1S3X973_TOBAC</name>
<dbReference type="Pfam" id="PF14144">
    <property type="entry name" value="DOG1"/>
    <property type="match status" value="1"/>
</dbReference>
<dbReference type="OMA" id="LVLSPTW"/>
<proteinExistence type="predicted"/>
<dbReference type="PROSITE" id="PS51806">
    <property type="entry name" value="DOG1"/>
    <property type="match status" value="1"/>
</dbReference>
<dbReference type="RefSeq" id="XP_016436461.1">
    <property type="nucleotide sequence ID" value="XM_016580975.1"/>
</dbReference>
<dbReference type="STRING" id="4097.A0A1S3X973"/>
<dbReference type="OrthoDB" id="781635at2759"/>
<dbReference type="InterPro" id="IPR051886">
    <property type="entry name" value="Seed_Dev/Stress_Resp_Reg"/>
</dbReference>
<dbReference type="KEGG" id="nta:107762608"/>
<dbReference type="PaxDb" id="4097-A0A1S3X973"/>
<evidence type="ECO:0000259" key="1">
    <source>
        <dbReference type="PROSITE" id="PS51806"/>
    </source>
</evidence>